<evidence type="ECO:0000313" key="3">
    <source>
        <dbReference type="EMBL" id="CAE8711584.1"/>
    </source>
</evidence>
<feature type="compositionally biased region" description="Basic and acidic residues" evidence="1">
    <location>
        <begin position="47"/>
        <end position="69"/>
    </location>
</feature>
<feature type="transmembrane region" description="Helical" evidence="2">
    <location>
        <begin position="297"/>
        <end position="323"/>
    </location>
</feature>
<sequence>MSAPTPAQLQAYGKAILRLADLLSLTSLVPVILRGRFNASASLANRAKAEKVRKQQEASTKETSTKEASTKPPSEEQPEQEDVVSSNGLGVLSVLLLIASTVIGSWGVFQPQASGGKHKASGGSVEALLKALAKGRQGMLTEKSTLDAASFMATESLKPQEAFEAAHCLLMLTALVAALLAALTGIITPLLAKCVAGQRQALRPLIMSLALLVPVLAFCIPNQEGLSKVVRSVLGAEGLPEALQLFLRVMALLAADVHGTPPLFAALQVASLAATLSAQVATGGVAKALVPFSAQKFAVSALFDSGAMTLLLPLCVGLIYLAVAHLQKSTLLLTLACMLSVMSSPLALIKGWPVVAAGLEMSVKADGLVRLTSRCYAIIAATLVMSGGTMSMLSGMVTFQAVSRIHGAESLFAAFS</sequence>
<feature type="transmembrane region" description="Helical" evidence="2">
    <location>
        <begin position="376"/>
        <end position="399"/>
    </location>
</feature>
<protein>
    <submittedName>
        <fullName evidence="3">Uncharacterized protein</fullName>
    </submittedName>
</protein>
<reference evidence="3" key="1">
    <citation type="submission" date="2021-02" db="EMBL/GenBank/DDBJ databases">
        <authorList>
            <person name="Dougan E. K."/>
            <person name="Rhodes N."/>
            <person name="Thang M."/>
            <person name="Chan C."/>
        </authorList>
    </citation>
    <scope>NUCLEOTIDE SEQUENCE</scope>
</reference>
<evidence type="ECO:0000256" key="1">
    <source>
        <dbReference type="SAM" id="MobiDB-lite"/>
    </source>
</evidence>
<evidence type="ECO:0000256" key="2">
    <source>
        <dbReference type="SAM" id="Phobius"/>
    </source>
</evidence>
<keyword evidence="2" id="KW-0472">Membrane</keyword>
<proteinExistence type="predicted"/>
<accession>A0A813KYY6</accession>
<evidence type="ECO:0000313" key="4">
    <source>
        <dbReference type="Proteomes" id="UP000626109"/>
    </source>
</evidence>
<name>A0A813KYY6_POLGL</name>
<feature type="transmembrane region" description="Helical" evidence="2">
    <location>
        <begin position="15"/>
        <end position="33"/>
    </location>
</feature>
<feature type="transmembrane region" description="Helical" evidence="2">
    <location>
        <begin position="330"/>
        <end position="356"/>
    </location>
</feature>
<feature type="transmembrane region" description="Helical" evidence="2">
    <location>
        <begin position="89"/>
        <end position="109"/>
    </location>
</feature>
<gene>
    <name evidence="3" type="ORF">PGLA2088_LOCUS36550</name>
</gene>
<keyword evidence="2" id="KW-0812">Transmembrane</keyword>
<keyword evidence="2" id="KW-1133">Transmembrane helix</keyword>
<feature type="transmembrane region" description="Helical" evidence="2">
    <location>
        <begin position="169"/>
        <end position="192"/>
    </location>
</feature>
<comment type="caution">
    <text evidence="3">The sequence shown here is derived from an EMBL/GenBank/DDBJ whole genome shotgun (WGS) entry which is preliminary data.</text>
</comment>
<feature type="transmembrane region" description="Helical" evidence="2">
    <location>
        <begin position="204"/>
        <end position="223"/>
    </location>
</feature>
<dbReference type="EMBL" id="CAJNNW010032179">
    <property type="protein sequence ID" value="CAE8711584.1"/>
    <property type="molecule type" value="Genomic_DNA"/>
</dbReference>
<dbReference type="Proteomes" id="UP000626109">
    <property type="component" value="Unassembled WGS sequence"/>
</dbReference>
<organism evidence="3 4">
    <name type="scientific">Polarella glacialis</name>
    <name type="common">Dinoflagellate</name>
    <dbReference type="NCBI Taxonomy" id="89957"/>
    <lineage>
        <taxon>Eukaryota</taxon>
        <taxon>Sar</taxon>
        <taxon>Alveolata</taxon>
        <taxon>Dinophyceae</taxon>
        <taxon>Suessiales</taxon>
        <taxon>Suessiaceae</taxon>
        <taxon>Polarella</taxon>
    </lineage>
</organism>
<feature type="region of interest" description="Disordered" evidence="1">
    <location>
        <begin position="44"/>
        <end position="84"/>
    </location>
</feature>
<dbReference type="AlphaFoldDB" id="A0A813KYY6"/>